<evidence type="ECO:0000259" key="19">
    <source>
        <dbReference type="PROSITE" id="PS50989"/>
    </source>
</evidence>
<dbReference type="PROSITE" id="PS50980">
    <property type="entry name" value="COA_CT_NTER"/>
    <property type="match status" value="1"/>
</dbReference>
<feature type="binding site" evidence="17">
    <location>
        <position position="33"/>
    </location>
    <ligand>
        <name>Zn(2+)</name>
        <dbReference type="ChEBI" id="CHEBI:29105"/>
    </ligand>
</feature>
<keyword evidence="7 16" id="KW-0444">Lipid biosynthesis</keyword>
<comment type="similarity">
    <text evidence="3">In the C-terminal section; belongs to the AccA family.</text>
</comment>
<dbReference type="PANTHER" id="PTHR42853">
    <property type="entry name" value="ACETYL-COENZYME A CARBOXYLASE CARBOXYL TRANSFERASE SUBUNIT ALPHA"/>
    <property type="match status" value="1"/>
</dbReference>
<evidence type="ECO:0000313" key="23">
    <source>
        <dbReference type="Proteomes" id="UP000184204"/>
    </source>
</evidence>
<comment type="subunit">
    <text evidence="16">Acetyl-CoA carboxylase is a heterohexamer composed of biotin carboxyl carrier protein (AccB), biotin carboxylase (AccC) and two subunits each of ACCase subunit alpha (AccA) and ACCase subunit beta (AccD).</text>
</comment>
<evidence type="ECO:0000313" key="22">
    <source>
        <dbReference type="Proteomes" id="UP000068026"/>
    </source>
</evidence>
<comment type="function">
    <text evidence="14 17">Component of the acetyl coenzyme A carboxylase (ACC) complex. Biotin carboxylase (BC) catalyzes the carboxylation of biotin on its carrier protein (BCCP) and then the CO(2) group is transferred by the transcarboxylase to acetyl-CoA to form malonyl-CoA.</text>
</comment>
<keyword evidence="12 16" id="KW-0443">Lipid metabolism</keyword>
<keyword evidence="17" id="KW-0862">Zinc</keyword>
<comment type="catalytic activity">
    <reaction evidence="15 16">
        <text>N(6)-carboxybiotinyl-L-lysyl-[protein] + acetyl-CoA = N(6)-biotinyl-L-lysyl-[protein] + malonyl-CoA</text>
        <dbReference type="Rhea" id="RHEA:54728"/>
        <dbReference type="Rhea" id="RHEA-COMP:10505"/>
        <dbReference type="Rhea" id="RHEA-COMP:10506"/>
        <dbReference type="ChEBI" id="CHEBI:57288"/>
        <dbReference type="ChEBI" id="CHEBI:57384"/>
        <dbReference type="ChEBI" id="CHEBI:83144"/>
        <dbReference type="ChEBI" id="CHEBI:83145"/>
        <dbReference type="EC" id="2.1.3.15"/>
    </reaction>
</comment>
<evidence type="ECO:0000256" key="5">
    <source>
        <dbReference type="ARBA" id="ARBA00011664"/>
    </source>
</evidence>
<keyword evidence="17" id="KW-0479">Metal-binding</keyword>
<gene>
    <name evidence="16" type="primary">accA</name>
    <name evidence="17 20" type="synonym">accD</name>
    <name evidence="20" type="ORF">CPRO_06590</name>
    <name evidence="21" type="ORF">SAMN02745151_00818</name>
</gene>
<keyword evidence="8 16" id="KW-0808">Transferase</keyword>
<evidence type="ECO:0000313" key="20">
    <source>
        <dbReference type="EMBL" id="AMJ40261.1"/>
    </source>
</evidence>
<evidence type="ECO:0000256" key="16">
    <source>
        <dbReference type="HAMAP-Rule" id="MF_00823"/>
    </source>
</evidence>
<dbReference type="EC" id="2.1.3.15" evidence="16"/>
<keyword evidence="20" id="KW-0436">Ligase</keyword>
<comment type="similarity">
    <text evidence="4">In the N-terminal section; belongs to the AccD/PCCB family.</text>
</comment>
<proteinExistence type="inferred from homology"/>
<feature type="binding site" evidence="17">
    <location>
        <position position="36"/>
    </location>
    <ligand>
        <name>Zn(2+)</name>
        <dbReference type="ChEBI" id="CHEBI:29105"/>
    </ligand>
</feature>
<dbReference type="HAMAP" id="MF_01395">
    <property type="entry name" value="AcetylCoA_CT_beta"/>
    <property type="match status" value="1"/>
</dbReference>
<dbReference type="EMBL" id="CP014223">
    <property type="protein sequence ID" value="AMJ40261.1"/>
    <property type="molecule type" value="Genomic_DNA"/>
</dbReference>
<dbReference type="InterPro" id="IPR001095">
    <property type="entry name" value="Acetyl_CoA_COase_a_su"/>
</dbReference>
<feature type="binding site" evidence="17">
    <location>
        <position position="55"/>
    </location>
    <ligand>
        <name>Zn(2+)</name>
        <dbReference type="ChEBI" id="CHEBI:29105"/>
    </ligand>
</feature>
<keyword evidence="13 16" id="KW-0275">Fatty acid biosynthesis</keyword>
<evidence type="ECO:0000256" key="8">
    <source>
        <dbReference type="ARBA" id="ARBA00022679"/>
    </source>
</evidence>
<dbReference type="InterPro" id="IPR000438">
    <property type="entry name" value="Acetyl_CoA_COase_Trfase_b_su"/>
</dbReference>
<feature type="domain" description="CoA carboxyltransferase C-terminal" evidence="19">
    <location>
        <begin position="288"/>
        <end position="542"/>
    </location>
</feature>
<comment type="cofactor">
    <cofactor evidence="17">
        <name>Zn(2+)</name>
        <dbReference type="ChEBI" id="CHEBI:29105"/>
    </cofactor>
    <text evidence="17">Binds 1 zinc ion per subunit.</text>
</comment>
<comment type="function">
    <text evidence="16">Component of the acetyl coenzyme A carboxylase (ACC) complex. First, biotin carboxylase catalyzes the carboxylation of biotin on its carrier protein (BCCP) and then the CO(2) group is transferred by the carboxyltransferase to acetyl-CoA to form malonyl-CoA.</text>
</comment>
<dbReference type="EMBL" id="FQUA01000002">
    <property type="protein sequence ID" value="SHE46356.1"/>
    <property type="molecule type" value="Genomic_DNA"/>
</dbReference>
<dbReference type="InterPro" id="IPR011762">
    <property type="entry name" value="COA_CT_N"/>
</dbReference>
<keyword evidence="11 16" id="KW-0067">ATP-binding</keyword>
<dbReference type="Proteomes" id="UP000184204">
    <property type="component" value="Unassembled WGS sequence"/>
</dbReference>
<evidence type="ECO:0000256" key="9">
    <source>
        <dbReference type="ARBA" id="ARBA00022741"/>
    </source>
</evidence>
<comment type="similarity">
    <text evidence="16">Belongs to the AccA family.</text>
</comment>
<comment type="pathway">
    <text evidence="2 16">Lipid metabolism; malonyl-CoA biosynthesis; malonyl-CoA from acetyl-CoA: step 1/1.</text>
</comment>
<evidence type="ECO:0000256" key="11">
    <source>
        <dbReference type="ARBA" id="ARBA00022840"/>
    </source>
</evidence>
<dbReference type="KEGG" id="cpro:CPRO_06590"/>
<evidence type="ECO:0000256" key="17">
    <source>
        <dbReference type="HAMAP-Rule" id="MF_01395"/>
    </source>
</evidence>
<protein>
    <recommendedName>
        <fullName evidence="16 17">Multifunctional fusion protein</fullName>
    </recommendedName>
    <domain>
        <recommendedName>
            <fullName evidence="16">Acetyl-coenzyme A carboxylase carboxyl transferase subunit alpha</fullName>
            <shortName evidence="16">ACCase subunit alpha</shortName>
            <shortName evidence="16">Acetyl-CoA carboxylase carboxyltransferase subunit alpha</shortName>
            <ecNumber evidence="16">2.1.3.15</ecNumber>
        </recommendedName>
    </domain>
    <domain>
        <recommendedName>
            <fullName evidence="17">Acetyl-coenzyme A carboxylase carboxyl transferase subunit beta</fullName>
            <shortName evidence="17">ACCase subunit beta</shortName>
            <shortName evidence="17">Acetyl-CoA carboxylase carboxyltransferase subunit beta</shortName>
        </recommendedName>
    </domain>
</protein>
<evidence type="ECO:0000256" key="2">
    <source>
        <dbReference type="ARBA" id="ARBA00004956"/>
    </source>
</evidence>
<comment type="subcellular location">
    <subcellularLocation>
        <location evidence="1 16">Cytoplasm</location>
    </subcellularLocation>
</comment>
<accession>A0A0X8VC34</accession>
<dbReference type="InterPro" id="IPR029045">
    <property type="entry name" value="ClpP/crotonase-like_dom_sf"/>
</dbReference>
<reference evidence="20 22" key="1">
    <citation type="journal article" date="2016" name="Genome Announc.">
        <title>Complete Genome Sequence of the Amino Acid-Fermenting Clostridium propionicum X2 (DSM 1682).</title>
        <authorList>
            <person name="Poehlein A."/>
            <person name="Schlien K."/>
            <person name="Chowdhury N.P."/>
            <person name="Gottschalk G."/>
            <person name="Buckel W."/>
            <person name="Daniel R."/>
        </authorList>
    </citation>
    <scope>NUCLEOTIDE SEQUENCE [LARGE SCALE GENOMIC DNA]</scope>
    <source>
        <strain evidence="20 22">X2</strain>
    </source>
</reference>
<dbReference type="GO" id="GO:0006633">
    <property type="term" value="P:fatty acid biosynthetic process"/>
    <property type="evidence" value="ECO:0007669"/>
    <property type="project" value="UniProtKB-KW"/>
</dbReference>
<dbReference type="AlphaFoldDB" id="A0A0X8VC34"/>
<dbReference type="GO" id="GO:0003989">
    <property type="term" value="F:acetyl-CoA carboxylase activity"/>
    <property type="evidence" value="ECO:0007669"/>
    <property type="project" value="InterPro"/>
</dbReference>
<keyword evidence="6 16" id="KW-0963">Cytoplasm</keyword>
<dbReference type="GO" id="GO:0008270">
    <property type="term" value="F:zinc ion binding"/>
    <property type="evidence" value="ECO:0007669"/>
    <property type="project" value="UniProtKB-UniRule"/>
</dbReference>
<evidence type="ECO:0000256" key="1">
    <source>
        <dbReference type="ARBA" id="ARBA00004496"/>
    </source>
</evidence>
<evidence type="ECO:0000256" key="10">
    <source>
        <dbReference type="ARBA" id="ARBA00022832"/>
    </source>
</evidence>
<dbReference type="Proteomes" id="UP000068026">
    <property type="component" value="Chromosome"/>
</dbReference>
<evidence type="ECO:0000256" key="6">
    <source>
        <dbReference type="ARBA" id="ARBA00022490"/>
    </source>
</evidence>
<name>A0A0X8VC34_ANAPI</name>
<keyword evidence="22" id="KW-1185">Reference proteome</keyword>
<dbReference type="PRINTS" id="PR01070">
    <property type="entry name" value="ACCCTRFRASEB"/>
</dbReference>
<dbReference type="SUPFAM" id="SSF52096">
    <property type="entry name" value="ClpP/crotonase"/>
    <property type="match status" value="2"/>
</dbReference>
<dbReference type="Gene3D" id="3.90.226.10">
    <property type="entry name" value="2-enoyl-CoA Hydratase, Chain A, domain 1"/>
    <property type="match status" value="2"/>
</dbReference>
<dbReference type="InterPro" id="IPR011763">
    <property type="entry name" value="COA_CT_C"/>
</dbReference>
<dbReference type="PROSITE" id="PS50989">
    <property type="entry name" value="COA_CT_CTER"/>
    <property type="match status" value="1"/>
</dbReference>
<evidence type="ECO:0000256" key="4">
    <source>
        <dbReference type="ARBA" id="ARBA00010284"/>
    </source>
</evidence>
<sequence length="568" mass="62855">MIHLHDIVGLFRKSKNNLEEGGITPIVDEKMRCPVCKSFDTKRNVAKNKMVCPSCGHHFRIGARIRVKALCDKGSFQEILTELTTIDPLDFPGYDVKMESGKMGSGEDEAVLCGRASFKGQPCALFVMEPQFMMGSMGSVVGEKLARLFEYAAAEKLPVVGFTCSGGARMQEGILSLMQMAKVSGAVDYHSKRGGLYITVLTDPTTGGVTASFAMLGDIILSEPNATIGFAGRRVIEQTTKKKLPDGFQKAEFLLEHGFVDAIVPRTEMRKTIATLLRQHEMKDHHTALEDALYRQEAEKYKFNTLSPYERVLTARAQDRPTARAYIEQMFTDRTELHGDRKYADDQAIVGGIGMLGEMPVTFIGIERGRNLEERIQCNFGSPMPEGYRKALRLMKQAEKFQRPIICLVDTAGAFCGEEAEERGQGQAIADNLMEMMALTTPVITIVIGEGGSGGALGLSVANKLYMLENAVFSVISPEGCASILWGASSPEASAEAAKCLCITAEDMKRFGVAERIIYEDFVCFEEMCHDLKGTLMGDFKEIYKDSPNISEKRYERFRKLGSWNENK</sequence>
<dbReference type="HAMAP" id="MF_00823">
    <property type="entry name" value="AcetylCoA_CT_alpha"/>
    <property type="match status" value="1"/>
</dbReference>
<organism evidence="21 23">
    <name type="scientific">Anaerotignum propionicum DSM 1682</name>
    <dbReference type="NCBI Taxonomy" id="991789"/>
    <lineage>
        <taxon>Bacteria</taxon>
        <taxon>Bacillati</taxon>
        <taxon>Bacillota</taxon>
        <taxon>Clostridia</taxon>
        <taxon>Lachnospirales</taxon>
        <taxon>Anaerotignaceae</taxon>
        <taxon>Anaerotignum</taxon>
    </lineage>
</organism>
<dbReference type="Pfam" id="PF03255">
    <property type="entry name" value="ACCA"/>
    <property type="match status" value="1"/>
</dbReference>
<dbReference type="NCBIfam" id="TIGR00513">
    <property type="entry name" value="accA"/>
    <property type="match status" value="1"/>
</dbReference>
<evidence type="ECO:0000256" key="3">
    <source>
        <dbReference type="ARBA" id="ARBA00006276"/>
    </source>
</evidence>
<feature type="domain" description="CoA carboxyltransferase N-terminal" evidence="18">
    <location>
        <begin position="29"/>
        <end position="295"/>
    </location>
</feature>
<evidence type="ECO:0000313" key="21">
    <source>
        <dbReference type="EMBL" id="SHE46356.1"/>
    </source>
</evidence>
<comment type="subunit">
    <text evidence="5">Acetyl-CoA carboxylase is a heterotetramer composed of biotin carboxyl carrier protein (AccB), biotin carboxylase (AccC) and two subunits of ACCase subunit beta/alpha.</text>
</comment>
<evidence type="ECO:0000256" key="15">
    <source>
        <dbReference type="ARBA" id="ARBA00049152"/>
    </source>
</evidence>
<dbReference type="GO" id="GO:0009317">
    <property type="term" value="C:acetyl-CoA carboxylase complex"/>
    <property type="evidence" value="ECO:0007669"/>
    <property type="project" value="InterPro"/>
</dbReference>
<reference evidence="23" key="4">
    <citation type="submission" date="2016-11" db="EMBL/GenBank/DDBJ databases">
        <authorList>
            <person name="Jaros S."/>
            <person name="Januszkiewicz K."/>
            <person name="Wedrychowicz H."/>
        </authorList>
    </citation>
    <scope>NUCLEOTIDE SEQUENCE [LARGE SCALE GENOMIC DNA]</scope>
    <source>
        <strain evidence="23">DSM 1682</strain>
    </source>
</reference>
<feature type="zinc finger region" description="C4-type" evidence="17">
    <location>
        <begin position="33"/>
        <end position="55"/>
    </location>
</feature>
<keyword evidence="17" id="KW-0863">Zinc-finger</keyword>
<dbReference type="GO" id="GO:0005524">
    <property type="term" value="F:ATP binding"/>
    <property type="evidence" value="ECO:0007669"/>
    <property type="project" value="UniProtKB-KW"/>
</dbReference>
<dbReference type="PANTHER" id="PTHR42853:SF3">
    <property type="entry name" value="ACETYL-COENZYME A CARBOXYLASE CARBOXYL TRANSFERASE SUBUNIT ALPHA, CHLOROPLASTIC"/>
    <property type="match status" value="1"/>
</dbReference>
<keyword evidence="9 16" id="KW-0547">Nucleotide-binding</keyword>
<evidence type="ECO:0000256" key="13">
    <source>
        <dbReference type="ARBA" id="ARBA00023160"/>
    </source>
</evidence>
<evidence type="ECO:0000259" key="18">
    <source>
        <dbReference type="PROSITE" id="PS50980"/>
    </source>
</evidence>
<evidence type="ECO:0000256" key="14">
    <source>
        <dbReference type="ARBA" id="ARBA00025280"/>
    </source>
</evidence>
<reference evidence="21" key="3">
    <citation type="submission" date="2016-11" db="EMBL/GenBank/DDBJ databases">
        <authorList>
            <person name="Varghese N."/>
            <person name="Submissions S."/>
        </authorList>
    </citation>
    <scope>NUCLEOTIDE SEQUENCE</scope>
    <source>
        <strain evidence="21">DSM 1682</strain>
    </source>
</reference>
<keyword evidence="10 16" id="KW-0276">Fatty acid metabolism</keyword>
<comment type="similarity">
    <text evidence="17">Belongs to the AccD/PCCB family.</text>
</comment>
<reference evidence="22" key="2">
    <citation type="submission" date="2016-01" db="EMBL/GenBank/DDBJ databases">
        <authorList>
            <person name="Poehlein A."/>
            <person name="Schlien K."/>
            <person name="Gottschalk G."/>
            <person name="Buckel W."/>
            <person name="Daniel R."/>
        </authorList>
    </citation>
    <scope>NUCLEOTIDE SEQUENCE [LARGE SCALE GENOMIC DNA]</scope>
    <source>
        <strain evidence="22">X2</strain>
    </source>
</reference>
<dbReference type="NCBIfam" id="TIGR00515">
    <property type="entry name" value="accD"/>
    <property type="match status" value="1"/>
</dbReference>
<dbReference type="NCBIfam" id="NF041504">
    <property type="entry name" value="AccA_sub"/>
    <property type="match status" value="1"/>
</dbReference>
<evidence type="ECO:0000256" key="12">
    <source>
        <dbReference type="ARBA" id="ARBA00023098"/>
    </source>
</evidence>
<dbReference type="GO" id="GO:0016743">
    <property type="term" value="F:carboxyl- or carbamoyltransferase activity"/>
    <property type="evidence" value="ECO:0007669"/>
    <property type="project" value="UniProtKB-UniRule"/>
</dbReference>
<dbReference type="GO" id="GO:2001295">
    <property type="term" value="P:malonyl-CoA biosynthetic process"/>
    <property type="evidence" value="ECO:0007669"/>
    <property type="project" value="UniProtKB-UniRule"/>
</dbReference>
<evidence type="ECO:0000256" key="7">
    <source>
        <dbReference type="ARBA" id="ARBA00022516"/>
    </source>
</evidence>
<feature type="binding site" evidence="17">
    <location>
        <position position="52"/>
    </location>
    <ligand>
        <name>Zn(2+)</name>
        <dbReference type="ChEBI" id="CHEBI:29105"/>
    </ligand>
</feature>